<protein>
    <submittedName>
        <fullName evidence="1">Uncharacterized protein</fullName>
    </submittedName>
</protein>
<name>A0A2N5NA15_9BACL</name>
<accession>A0A2N5NA15</accession>
<evidence type="ECO:0000313" key="2">
    <source>
        <dbReference type="Proteomes" id="UP000234789"/>
    </source>
</evidence>
<gene>
    <name evidence="1" type="ORF">B8V81_1425</name>
</gene>
<dbReference type="AlphaFoldDB" id="A0A2N5NA15"/>
<sequence>MLHPCGLLLSRGGDRARSPGGAAAVMIHYVPIFTAYRNMNGIPRHVAIP</sequence>
<organism evidence="1 2">
    <name type="scientific">Paenibacillus pasadenensis</name>
    <dbReference type="NCBI Taxonomy" id="217090"/>
    <lineage>
        <taxon>Bacteria</taxon>
        <taxon>Bacillati</taxon>
        <taxon>Bacillota</taxon>
        <taxon>Bacilli</taxon>
        <taxon>Bacillales</taxon>
        <taxon>Paenibacillaceae</taxon>
        <taxon>Paenibacillus</taxon>
    </lineage>
</organism>
<comment type="caution">
    <text evidence="1">The sequence shown here is derived from an EMBL/GenBank/DDBJ whole genome shotgun (WGS) entry which is preliminary data.</text>
</comment>
<keyword evidence="2" id="KW-1185">Reference proteome</keyword>
<evidence type="ECO:0000313" key="1">
    <source>
        <dbReference type="EMBL" id="PLT47201.1"/>
    </source>
</evidence>
<proteinExistence type="predicted"/>
<reference evidence="1 2" key="1">
    <citation type="submission" date="2017-05" db="EMBL/GenBank/DDBJ databases">
        <title>Functional genome analysis of Paenibacillus pasadenensis strain R16: insights on endophytic life style and antifungal activity.</title>
        <authorList>
            <person name="Passera A."/>
            <person name="Marcolungo L."/>
            <person name="Casati P."/>
            <person name="Brasca M."/>
            <person name="Quaglino F."/>
            <person name="Delledonne M."/>
        </authorList>
    </citation>
    <scope>NUCLEOTIDE SEQUENCE [LARGE SCALE GENOMIC DNA]</scope>
    <source>
        <strain evidence="1 2">R16</strain>
    </source>
</reference>
<dbReference type="EMBL" id="NFEZ01000003">
    <property type="protein sequence ID" value="PLT47201.1"/>
    <property type="molecule type" value="Genomic_DNA"/>
</dbReference>
<dbReference type="Proteomes" id="UP000234789">
    <property type="component" value="Unassembled WGS sequence"/>
</dbReference>